<dbReference type="Proteomes" id="UP000604825">
    <property type="component" value="Unassembled WGS sequence"/>
</dbReference>
<comment type="caution">
    <text evidence="1">The sequence shown here is derived from an EMBL/GenBank/DDBJ whole genome shotgun (WGS) entry which is preliminary data.</text>
</comment>
<protein>
    <submittedName>
        <fullName evidence="1">Uncharacterized protein</fullName>
    </submittedName>
</protein>
<dbReference type="OrthoDB" id="691722at2759"/>
<keyword evidence="2" id="KW-1185">Reference proteome</keyword>
<accession>A0A811R0I6</accession>
<name>A0A811R0I6_9POAL</name>
<reference evidence="1" key="1">
    <citation type="submission" date="2020-10" db="EMBL/GenBank/DDBJ databases">
        <authorList>
            <person name="Han B."/>
            <person name="Lu T."/>
            <person name="Zhao Q."/>
            <person name="Huang X."/>
            <person name="Zhao Y."/>
        </authorList>
    </citation>
    <scope>NUCLEOTIDE SEQUENCE</scope>
</reference>
<dbReference type="EMBL" id="CAJGYO010000012">
    <property type="protein sequence ID" value="CAD6262485.1"/>
    <property type="molecule type" value="Genomic_DNA"/>
</dbReference>
<evidence type="ECO:0000313" key="1">
    <source>
        <dbReference type="EMBL" id="CAD6262485.1"/>
    </source>
</evidence>
<organism evidence="1 2">
    <name type="scientific">Miscanthus lutarioriparius</name>
    <dbReference type="NCBI Taxonomy" id="422564"/>
    <lineage>
        <taxon>Eukaryota</taxon>
        <taxon>Viridiplantae</taxon>
        <taxon>Streptophyta</taxon>
        <taxon>Embryophyta</taxon>
        <taxon>Tracheophyta</taxon>
        <taxon>Spermatophyta</taxon>
        <taxon>Magnoliopsida</taxon>
        <taxon>Liliopsida</taxon>
        <taxon>Poales</taxon>
        <taxon>Poaceae</taxon>
        <taxon>PACMAD clade</taxon>
        <taxon>Panicoideae</taxon>
        <taxon>Andropogonodae</taxon>
        <taxon>Andropogoneae</taxon>
        <taxon>Saccharinae</taxon>
        <taxon>Miscanthus</taxon>
    </lineage>
</organism>
<proteinExistence type="predicted"/>
<gene>
    <name evidence="1" type="ORF">NCGR_LOCUS45827</name>
</gene>
<sequence length="100" mass="11147">MTLSKHHRRLIRSPEFRILHCCLGATLPHPHIAYLTTAPVRQRGYRGRVSGFHGFHVAGAGLGSNAPIRALAGGRYLKKKYIKTCNGVVLLGPRQRDHKE</sequence>
<evidence type="ECO:0000313" key="2">
    <source>
        <dbReference type="Proteomes" id="UP000604825"/>
    </source>
</evidence>
<dbReference type="AlphaFoldDB" id="A0A811R0I6"/>